<organism evidence="1 2">
    <name type="scientific">Petrimonas mucosa</name>
    <dbReference type="NCBI Taxonomy" id="1642646"/>
    <lineage>
        <taxon>Bacteria</taxon>
        <taxon>Pseudomonadati</taxon>
        <taxon>Bacteroidota</taxon>
        <taxon>Bacteroidia</taxon>
        <taxon>Bacteroidales</taxon>
        <taxon>Dysgonomonadaceae</taxon>
        <taxon>Petrimonas</taxon>
    </lineage>
</organism>
<protein>
    <submittedName>
        <fullName evidence="1">Uncharacterized protein</fullName>
    </submittedName>
</protein>
<reference evidence="1 2" key="1">
    <citation type="submission" date="2016-08" db="EMBL/GenBank/DDBJ databases">
        <authorList>
            <person name="Seilhamer J.J."/>
        </authorList>
    </citation>
    <scope>NUCLEOTIDE SEQUENCE [LARGE SCALE GENOMIC DNA]</scope>
    <source>
        <strain evidence="1">ING2-E5A</strain>
    </source>
</reference>
<evidence type="ECO:0000313" key="1">
    <source>
        <dbReference type="EMBL" id="SCM58983.1"/>
    </source>
</evidence>
<dbReference type="STRING" id="1642646.ING2E5A_2170"/>
<dbReference type="KEGG" id="pmuc:ING2E5A_2170"/>
<dbReference type="Proteomes" id="UP000178485">
    <property type="component" value="Chromosome i"/>
</dbReference>
<dbReference type="RefSeq" id="WP_154670080.1">
    <property type="nucleotide sequence ID" value="NZ_LT608328.1"/>
</dbReference>
<accession>A0A1G4G8V5</accession>
<dbReference type="EMBL" id="LT608328">
    <property type="protein sequence ID" value="SCM58983.1"/>
    <property type="molecule type" value="Genomic_DNA"/>
</dbReference>
<dbReference type="AlphaFoldDB" id="A0A1G4G8V5"/>
<keyword evidence="2" id="KW-1185">Reference proteome</keyword>
<name>A0A1G4G8V5_9BACT</name>
<proteinExistence type="predicted"/>
<gene>
    <name evidence="1" type="ORF">ING2E5A_2170</name>
</gene>
<sequence>MLTDKDKKKFKIYNFTDYERKIVYLIDRLEHEASKYSVLEPIDYVEASNIDFSDILKTYKKINITDNNVYTYINQDLLNILLAYDMHENKPHKILQAAQEIAKWLLDKSDDDFPNEIKVINYFQALKRERTLSEKENIILYDIEQNSEELLYKLGANILLDNLKGAQIQFNKLSKEDKEKFKTYPIYNLWNPKSIRDN</sequence>
<evidence type="ECO:0000313" key="2">
    <source>
        <dbReference type="Proteomes" id="UP000178485"/>
    </source>
</evidence>